<proteinExistence type="inferred from homology"/>
<dbReference type="PANTHER" id="PTHR22878">
    <property type="entry name" value="DYNEIN HEAVY CHAIN 6, AXONEMAL-LIKE-RELATED"/>
    <property type="match status" value="1"/>
</dbReference>
<dbReference type="GO" id="GO:0045505">
    <property type="term" value="F:dynein intermediate chain binding"/>
    <property type="evidence" value="ECO:0007669"/>
    <property type="project" value="InterPro"/>
</dbReference>
<feature type="non-terminal residue" evidence="3">
    <location>
        <position position="226"/>
    </location>
</feature>
<dbReference type="InterPro" id="IPR027417">
    <property type="entry name" value="P-loop_NTPase"/>
</dbReference>
<protein>
    <recommendedName>
        <fullName evidence="2">Dynein heavy chain AAA module D4 domain-containing protein</fullName>
    </recommendedName>
</protein>
<comment type="caution">
    <text evidence="3">The sequence shown here is derived from an EMBL/GenBank/DDBJ whole genome shotgun (WGS) entry which is preliminary data.</text>
</comment>
<feature type="domain" description="Dynein heavy chain AAA module D4" evidence="2">
    <location>
        <begin position="100"/>
        <end position="220"/>
    </location>
</feature>
<dbReference type="Gene3D" id="1.20.920.30">
    <property type="match status" value="1"/>
</dbReference>
<dbReference type="GO" id="GO:0030286">
    <property type="term" value="C:dynein complex"/>
    <property type="evidence" value="ECO:0007669"/>
    <property type="project" value="InterPro"/>
</dbReference>
<evidence type="ECO:0000256" key="1">
    <source>
        <dbReference type="ARBA" id="ARBA00008887"/>
    </source>
</evidence>
<dbReference type="EMBL" id="CAJOBJ010328860">
    <property type="protein sequence ID" value="CAF5179487.1"/>
    <property type="molecule type" value="Genomic_DNA"/>
</dbReference>
<dbReference type="GO" id="GO:0051959">
    <property type="term" value="F:dynein light intermediate chain binding"/>
    <property type="evidence" value="ECO:0007669"/>
    <property type="project" value="InterPro"/>
</dbReference>
<dbReference type="InterPro" id="IPR026983">
    <property type="entry name" value="DHC"/>
</dbReference>
<dbReference type="InterPro" id="IPR024317">
    <property type="entry name" value="Dynein_heavy_chain_D4_dom"/>
</dbReference>
<evidence type="ECO:0000313" key="3">
    <source>
        <dbReference type="EMBL" id="CAF5179487.1"/>
    </source>
</evidence>
<dbReference type="AlphaFoldDB" id="A0A8S3HBW4"/>
<dbReference type="Proteomes" id="UP000681720">
    <property type="component" value="Unassembled WGS sequence"/>
</dbReference>
<reference evidence="3" key="1">
    <citation type="submission" date="2021-02" db="EMBL/GenBank/DDBJ databases">
        <authorList>
            <person name="Nowell W R."/>
        </authorList>
    </citation>
    <scope>NUCLEOTIDE SEQUENCE</scope>
</reference>
<evidence type="ECO:0000313" key="4">
    <source>
        <dbReference type="Proteomes" id="UP000681720"/>
    </source>
</evidence>
<gene>
    <name evidence="3" type="ORF">GIL414_LOCUS68822</name>
</gene>
<sequence>IHEILRVFYDRLIDDDDRKWLYEQVIKTSKEVLRENFHNLLGHLDVEKSGTVTEDNLRSLIYCDFGDPKNEARRYLEVTNLEQLRTVSEQYLDEFNQIFAIEHVSRVSRIIKQPRSHALLVGVGGSGRQSLTRLAAHMSEMDTFQVEISKSYTTNEWREDLKRALRKATETDSHLVFLFCDTQIKDESFLEDINNLLNSGEVPNLFPADEKAEIIDKMRALDRYVE</sequence>
<comment type="similarity">
    <text evidence="1">Belongs to the dynein heavy chain family.</text>
</comment>
<name>A0A8S3HBW4_9BILA</name>
<accession>A0A8S3HBW4</accession>
<dbReference type="GO" id="GO:0007018">
    <property type="term" value="P:microtubule-based movement"/>
    <property type="evidence" value="ECO:0007669"/>
    <property type="project" value="InterPro"/>
</dbReference>
<dbReference type="Pfam" id="PF12780">
    <property type="entry name" value="AAA_8"/>
    <property type="match status" value="1"/>
</dbReference>
<evidence type="ECO:0000259" key="2">
    <source>
        <dbReference type="Pfam" id="PF12780"/>
    </source>
</evidence>
<dbReference type="SUPFAM" id="SSF52540">
    <property type="entry name" value="P-loop containing nucleoside triphosphate hydrolases"/>
    <property type="match status" value="1"/>
</dbReference>
<dbReference type="PANTHER" id="PTHR22878:SF66">
    <property type="entry name" value="DYNEIN AXONEMAL HEAVY CHAIN 7"/>
    <property type="match status" value="1"/>
</dbReference>
<organism evidence="3 4">
    <name type="scientific">Rotaria magnacalcarata</name>
    <dbReference type="NCBI Taxonomy" id="392030"/>
    <lineage>
        <taxon>Eukaryota</taxon>
        <taxon>Metazoa</taxon>
        <taxon>Spiralia</taxon>
        <taxon>Gnathifera</taxon>
        <taxon>Rotifera</taxon>
        <taxon>Eurotatoria</taxon>
        <taxon>Bdelloidea</taxon>
        <taxon>Philodinida</taxon>
        <taxon>Philodinidae</taxon>
        <taxon>Rotaria</taxon>
    </lineage>
</organism>
<dbReference type="Gene3D" id="3.40.50.300">
    <property type="entry name" value="P-loop containing nucleotide triphosphate hydrolases"/>
    <property type="match status" value="1"/>
</dbReference>